<dbReference type="GO" id="GO:0003723">
    <property type="term" value="F:RNA binding"/>
    <property type="evidence" value="ECO:0007669"/>
    <property type="project" value="InterPro"/>
</dbReference>
<dbReference type="PANTHER" id="PTHR42971">
    <property type="entry name" value="TRNA (CYTIDINE(34)-2'-O)-METHYLTRANSFERASE"/>
    <property type="match status" value="1"/>
</dbReference>
<dbReference type="GO" id="GO:0002130">
    <property type="term" value="P:wobble position ribose methylation"/>
    <property type="evidence" value="ECO:0007669"/>
    <property type="project" value="TreeGrafter"/>
</dbReference>
<comment type="function">
    <text evidence="6">Could methylate the ribose at the nucleotide 34 wobble position in tRNA.</text>
</comment>
<dbReference type="AlphaFoldDB" id="A0A1L6MYX1"/>
<dbReference type="Pfam" id="PF00588">
    <property type="entry name" value="SpoU_methylase"/>
    <property type="match status" value="1"/>
</dbReference>
<reference evidence="9 10" key="1">
    <citation type="submission" date="2016-08" db="EMBL/GenBank/DDBJ databases">
        <title>Identification and validation of antigenic proteins from Pajaroellobacter abortibovis using de-novo genome sequence assembly and reverse vaccinology.</title>
        <authorList>
            <person name="Welly B.T."/>
            <person name="Miller M.R."/>
            <person name="Stott J.L."/>
            <person name="Blanchard M.T."/>
            <person name="Islas-Trejo A.D."/>
            <person name="O'Rourke S.M."/>
            <person name="Young A.E."/>
            <person name="Medrano J.F."/>
            <person name="Van Eenennaam A.L."/>
        </authorList>
    </citation>
    <scope>NUCLEOTIDE SEQUENCE [LARGE SCALE GENOMIC DNA]</scope>
    <source>
        <strain evidence="9 10">BTF92-0548A/99-0131</strain>
    </source>
</reference>
<keyword evidence="5 6" id="KW-0819">tRNA processing</keyword>
<dbReference type="OrthoDB" id="9789043at2"/>
<evidence type="ECO:0000256" key="1">
    <source>
        <dbReference type="ARBA" id="ARBA00022490"/>
    </source>
</evidence>
<gene>
    <name evidence="9" type="ORF">BCY86_08050</name>
</gene>
<evidence type="ECO:0000259" key="8">
    <source>
        <dbReference type="Pfam" id="PF00588"/>
    </source>
</evidence>
<organism evidence="9 10">
    <name type="scientific">Pajaroellobacter abortibovis</name>
    <dbReference type="NCBI Taxonomy" id="1882918"/>
    <lineage>
        <taxon>Bacteria</taxon>
        <taxon>Pseudomonadati</taxon>
        <taxon>Myxococcota</taxon>
        <taxon>Polyangia</taxon>
        <taxon>Polyangiales</taxon>
        <taxon>Polyangiaceae</taxon>
    </lineage>
</organism>
<dbReference type="Gene3D" id="3.40.1280.10">
    <property type="match status" value="1"/>
</dbReference>
<dbReference type="KEGG" id="pabo:BCY86_08050"/>
<dbReference type="GO" id="GO:0141098">
    <property type="term" value="F:tRNA (cytidine(34)-2'-O)-methyltransferase activity"/>
    <property type="evidence" value="ECO:0007669"/>
    <property type="project" value="RHEA"/>
</dbReference>
<comment type="subcellular location">
    <subcellularLocation>
        <location evidence="6">Cytoplasm</location>
    </subcellularLocation>
</comment>
<evidence type="ECO:0000256" key="5">
    <source>
        <dbReference type="ARBA" id="ARBA00022694"/>
    </source>
</evidence>
<dbReference type="InterPro" id="IPR029028">
    <property type="entry name" value="Alpha/beta_knot_MTases"/>
</dbReference>
<keyword evidence="1 6" id="KW-0963">Cytoplasm</keyword>
<evidence type="ECO:0000256" key="4">
    <source>
        <dbReference type="ARBA" id="ARBA00022691"/>
    </source>
</evidence>
<dbReference type="InterPro" id="IPR001537">
    <property type="entry name" value="SpoU_MeTrfase"/>
</dbReference>
<keyword evidence="3 6" id="KW-0808">Transferase</keyword>
<dbReference type="InterPro" id="IPR029026">
    <property type="entry name" value="tRNA_m1G_MTases_N"/>
</dbReference>
<dbReference type="HAMAP" id="MF_01885">
    <property type="entry name" value="tRNA_methyltr_TrmL"/>
    <property type="match status" value="1"/>
</dbReference>
<proteinExistence type="inferred from homology"/>
<comment type="catalytic activity">
    <reaction evidence="6">
        <text>5-carboxymethylaminomethyluridine(34) in tRNA(Leu) + S-adenosyl-L-methionine = 5-carboxymethylaminomethyl-2'-O-methyluridine(34) in tRNA(Leu) + S-adenosyl-L-homocysteine + H(+)</text>
        <dbReference type="Rhea" id="RHEA:43088"/>
        <dbReference type="Rhea" id="RHEA-COMP:10333"/>
        <dbReference type="Rhea" id="RHEA-COMP:10334"/>
        <dbReference type="ChEBI" id="CHEBI:15378"/>
        <dbReference type="ChEBI" id="CHEBI:57856"/>
        <dbReference type="ChEBI" id="CHEBI:59789"/>
        <dbReference type="ChEBI" id="CHEBI:74508"/>
        <dbReference type="ChEBI" id="CHEBI:74511"/>
        <dbReference type="EC" id="2.1.1.207"/>
    </reaction>
</comment>
<feature type="binding site" evidence="6 7">
    <location>
        <position position="124"/>
    </location>
    <ligand>
        <name>S-adenosyl-L-methionine</name>
        <dbReference type="ChEBI" id="CHEBI:59789"/>
    </ligand>
</feature>
<dbReference type="Proteomes" id="UP000185544">
    <property type="component" value="Chromosome"/>
</dbReference>
<dbReference type="PIRSF" id="PIRSF029256">
    <property type="entry name" value="SpoU_TrmH_prd"/>
    <property type="match status" value="1"/>
</dbReference>
<dbReference type="GO" id="GO:0141102">
    <property type="term" value="F:tRNA (5-carboxymethylaminomethyluridine(34)-2'-O)-methyltransferase activity"/>
    <property type="evidence" value="ECO:0007669"/>
    <property type="project" value="RHEA"/>
</dbReference>
<dbReference type="EC" id="2.1.1.207" evidence="6"/>
<evidence type="ECO:0000256" key="2">
    <source>
        <dbReference type="ARBA" id="ARBA00022603"/>
    </source>
</evidence>
<dbReference type="PANTHER" id="PTHR42971:SF1">
    <property type="entry name" value="TRNA (CYTIDINE(34)-2'-O)-METHYLTRANSFERASE"/>
    <property type="match status" value="1"/>
</dbReference>
<keyword evidence="4 6" id="KW-0949">S-adenosyl-L-methionine</keyword>
<dbReference type="SUPFAM" id="SSF75217">
    <property type="entry name" value="alpha/beta knot"/>
    <property type="match status" value="1"/>
</dbReference>
<dbReference type="STRING" id="1882918.BCY86_08050"/>
<dbReference type="GO" id="GO:0005737">
    <property type="term" value="C:cytoplasm"/>
    <property type="evidence" value="ECO:0007669"/>
    <property type="project" value="UniProtKB-SubCell"/>
</dbReference>
<dbReference type="CDD" id="cd18094">
    <property type="entry name" value="SpoU-like_TrmL"/>
    <property type="match status" value="1"/>
</dbReference>
<evidence type="ECO:0000256" key="7">
    <source>
        <dbReference type="PIRSR" id="PIRSR029256-1"/>
    </source>
</evidence>
<comment type="caution">
    <text evidence="6">Lacks conserved residue(s) required for the propagation of feature annotation.</text>
</comment>
<evidence type="ECO:0000313" key="10">
    <source>
        <dbReference type="Proteomes" id="UP000185544"/>
    </source>
</evidence>
<evidence type="ECO:0000256" key="6">
    <source>
        <dbReference type="HAMAP-Rule" id="MF_01885"/>
    </source>
</evidence>
<accession>A0A1L6MYX1</accession>
<feature type="binding site" evidence="6 7">
    <location>
        <position position="132"/>
    </location>
    <ligand>
        <name>S-adenosyl-L-methionine</name>
        <dbReference type="ChEBI" id="CHEBI:59789"/>
    </ligand>
</feature>
<dbReference type="InterPro" id="IPR016914">
    <property type="entry name" value="TrmL"/>
</dbReference>
<dbReference type="EMBL" id="CP016908">
    <property type="protein sequence ID" value="APS00628.1"/>
    <property type="molecule type" value="Genomic_DNA"/>
</dbReference>
<keyword evidence="2 6" id="KW-0489">Methyltransferase</keyword>
<feature type="domain" description="tRNA/rRNA methyltransferase SpoU type" evidence="8">
    <location>
        <begin position="1"/>
        <end position="144"/>
    </location>
</feature>
<comment type="similarity">
    <text evidence="6">Belongs to the class IV-like SAM-binding methyltransferase superfamily. RNA methyltransferase TrmH family. TrmL subfamily.</text>
</comment>
<feature type="binding site" evidence="6 7">
    <location>
        <position position="103"/>
    </location>
    <ligand>
        <name>S-adenosyl-L-methionine</name>
        <dbReference type="ChEBI" id="CHEBI:59789"/>
    </ligand>
</feature>
<evidence type="ECO:0000313" key="9">
    <source>
        <dbReference type="EMBL" id="APS00628.1"/>
    </source>
</evidence>
<evidence type="ECO:0000256" key="3">
    <source>
        <dbReference type="ARBA" id="ARBA00022679"/>
    </source>
</evidence>
<keyword evidence="10" id="KW-1185">Reference proteome</keyword>
<name>A0A1L6MYX1_9BACT</name>
<protein>
    <recommendedName>
        <fullName evidence="6">Putative tRNA (cytidine(34)-2'-O)-methyltransferase</fullName>
        <ecNumber evidence="6">2.1.1.207</ecNumber>
    </recommendedName>
    <alternativeName>
        <fullName evidence="6">tRNA (cytidine/uridine-2'-O-)-methyltransferase</fullName>
    </alternativeName>
</protein>
<sequence length="159" mass="17747">MHVVLVEPEIPSNTGNIARLCAATTSILHLVGKLGFRIDDKHVRRAGVDYWHLVQIQYHNHFQAFYQTFKETSPHSQFHLFSTASAKSYLQIVYKPGDALIFGRESVGLPVELLHQFHNQTVAIPTLGPVRSLNLANAVGIALFESLRQIGALDTTFLT</sequence>
<comment type="catalytic activity">
    <reaction evidence="6">
        <text>cytidine(34) in tRNA + S-adenosyl-L-methionine = 2'-O-methylcytidine(34) in tRNA + S-adenosyl-L-homocysteine + H(+)</text>
        <dbReference type="Rhea" id="RHEA:43084"/>
        <dbReference type="Rhea" id="RHEA-COMP:10331"/>
        <dbReference type="Rhea" id="RHEA-COMP:10332"/>
        <dbReference type="ChEBI" id="CHEBI:15378"/>
        <dbReference type="ChEBI" id="CHEBI:57856"/>
        <dbReference type="ChEBI" id="CHEBI:59789"/>
        <dbReference type="ChEBI" id="CHEBI:74495"/>
        <dbReference type="ChEBI" id="CHEBI:82748"/>
        <dbReference type="EC" id="2.1.1.207"/>
    </reaction>
</comment>